<proteinExistence type="inferred from homology"/>
<evidence type="ECO:0000256" key="5">
    <source>
        <dbReference type="ARBA" id="ARBA00022763"/>
    </source>
</evidence>
<comment type="catalytic activity">
    <reaction evidence="1 10">
        <text>2 ATP = 3',3'-c-di-AMP + 2 diphosphate</text>
        <dbReference type="Rhea" id="RHEA:35655"/>
        <dbReference type="ChEBI" id="CHEBI:30616"/>
        <dbReference type="ChEBI" id="CHEBI:33019"/>
        <dbReference type="ChEBI" id="CHEBI:71500"/>
        <dbReference type="EC" id="2.7.7.85"/>
    </reaction>
</comment>
<dbReference type="NCBIfam" id="NF010009">
    <property type="entry name" value="PRK13482.1"/>
    <property type="match status" value="1"/>
</dbReference>
<dbReference type="PANTHER" id="PTHR34185:SF3">
    <property type="entry name" value="DNA INTEGRITY SCANNING PROTEIN DISA"/>
    <property type="match status" value="1"/>
</dbReference>
<feature type="binding site" evidence="10">
    <location>
        <position position="77"/>
    </location>
    <ligand>
        <name>ATP</name>
        <dbReference type="ChEBI" id="CHEBI:30616"/>
    </ligand>
</feature>
<dbReference type="OrthoDB" id="41841at2"/>
<dbReference type="SUPFAM" id="SSF47781">
    <property type="entry name" value="RuvA domain 2-like"/>
    <property type="match status" value="1"/>
</dbReference>
<dbReference type="PANTHER" id="PTHR34185">
    <property type="entry name" value="DIADENYLATE CYCLASE"/>
    <property type="match status" value="1"/>
</dbReference>
<keyword evidence="13" id="KW-1185">Reference proteome</keyword>
<feature type="binding site" evidence="10">
    <location>
        <position position="95"/>
    </location>
    <ligand>
        <name>ATP</name>
        <dbReference type="ChEBI" id="CHEBI:30616"/>
    </ligand>
</feature>
<keyword evidence="6 10" id="KW-0067">ATP-binding</keyword>
<organism evidence="12 13">
    <name type="scientific">Corynebacterium marinum DSM 44953</name>
    <dbReference type="NCBI Taxonomy" id="1224162"/>
    <lineage>
        <taxon>Bacteria</taxon>
        <taxon>Bacillati</taxon>
        <taxon>Actinomycetota</taxon>
        <taxon>Actinomycetes</taxon>
        <taxon>Mycobacteriales</taxon>
        <taxon>Corynebacteriaceae</taxon>
        <taxon>Corynebacterium</taxon>
    </lineage>
</organism>
<comment type="subunit">
    <text evidence="10">Homooctamer.</text>
</comment>
<keyword evidence="5 10" id="KW-0227">DNA damage</keyword>
<dbReference type="InterPro" id="IPR023763">
    <property type="entry name" value="DNA_integrity_scanning_protein"/>
</dbReference>
<comment type="function">
    <text evidence="10">Has also diadenylate cyclase activity, catalyzing the condensation of 2 ATP molecules into cyclic di-AMP (c-di-AMP). c-di-AMP likely acts as a signaling molecule that may couple DNA integrity with a cellular process.</text>
</comment>
<comment type="cofactor">
    <cofactor evidence="10">
        <name>Mg(2+)</name>
        <dbReference type="ChEBI" id="CHEBI:18420"/>
    </cofactor>
</comment>
<keyword evidence="3 10" id="KW-0548">Nucleotidyltransferase</keyword>
<dbReference type="SUPFAM" id="SSF143597">
    <property type="entry name" value="YojJ-like"/>
    <property type="match status" value="1"/>
</dbReference>
<evidence type="ECO:0000256" key="7">
    <source>
        <dbReference type="ARBA" id="ARBA00022842"/>
    </source>
</evidence>
<dbReference type="STRING" id="1224162.B840_10840"/>
<dbReference type="GO" id="GO:0004016">
    <property type="term" value="F:adenylate cyclase activity"/>
    <property type="evidence" value="ECO:0007669"/>
    <property type="project" value="TreeGrafter"/>
</dbReference>
<gene>
    <name evidence="10 12" type="primary">disA</name>
    <name evidence="12" type="ORF">B840_10840</name>
</gene>
<dbReference type="Proteomes" id="UP000031928">
    <property type="component" value="Chromosome"/>
</dbReference>
<dbReference type="HOGENOM" id="CLU_787128_0_0_11"/>
<dbReference type="AlphaFoldDB" id="A0A0B6TVX2"/>
<keyword evidence="9 10" id="KW-0234">DNA repair</keyword>
<keyword evidence="2 10" id="KW-0808">Transferase</keyword>
<accession>A0A0B6TVX2</accession>
<name>A0A0B6TVX2_9CORY</name>
<evidence type="ECO:0000313" key="12">
    <source>
        <dbReference type="EMBL" id="AJK69740.1"/>
    </source>
</evidence>
<dbReference type="InterPro" id="IPR018906">
    <property type="entry name" value="DNA_integrity_scan_DisA_link"/>
</dbReference>
<dbReference type="Pfam" id="PF10635">
    <property type="entry name" value="DisA-linker"/>
    <property type="match status" value="1"/>
</dbReference>
<dbReference type="Gene3D" id="1.10.150.20">
    <property type="entry name" value="5' to 3' exonuclease, C-terminal subdomain"/>
    <property type="match status" value="1"/>
</dbReference>
<evidence type="ECO:0000256" key="8">
    <source>
        <dbReference type="ARBA" id="ARBA00023125"/>
    </source>
</evidence>
<dbReference type="Gene3D" id="3.40.1700.10">
    <property type="entry name" value="DNA integrity scanning protein, DisA, N-terminal domain"/>
    <property type="match status" value="1"/>
</dbReference>
<dbReference type="Pfam" id="PF02457">
    <property type="entry name" value="DAC"/>
    <property type="match status" value="1"/>
</dbReference>
<evidence type="ECO:0000256" key="9">
    <source>
        <dbReference type="ARBA" id="ARBA00023204"/>
    </source>
</evidence>
<evidence type="ECO:0000256" key="4">
    <source>
        <dbReference type="ARBA" id="ARBA00022741"/>
    </source>
</evidence>
<keyword evidence="8 10" id="KW-0238">DNA-binding</keyword>
<dbReference type="Gene3D" id="1.20.1260.110">
    <property type="entry name" value="DNA integrity scanning linker region"/>
    <property type="match status" value="1"/>
</dbReference>
<evidence type="ECO:0000256" key="3">
    <source>
        <dbReference type="ARBA" id="ARBA00022695"/>
    </source>
</evidence>
<reference evidence="12 13" key="1">
    <citation type="submission" date="2014-05" db="EMBL/GenBank/DDBJ databases">
        <title>Complete genome sequence of Corynebacterium marinum DSM 44953.</title>
        <authorList>
            <person name="Schaffert L."/>
            <person name="Albersmeier A."/>
            <person name="Kalinowski J."/>
            <person name="Ruckert C."/>
        </authorList>
    </citation>
    <scope>NUCLEOTIDE SEQUENCE [LARGE SCALE GENOMIC DNA]</scope>
    <source>
        <strain evidence="12 13">DSM 44953</strain>
    </source>
</reference>
<dbReference type="GO" id="GO:0006281">
    <property type="term" value="P:DNA repair"/>
    <property type="evidence" value="ECO:0007669"/>
    <property type="project" value="UniProtKB-UniRule"/>
</dbReference>
<dbReference type="InterPro" id="IPR038331">
    <property type="entry name" value="DisA_sf"/>
</dbReference>
<feature type="binding site" evidence="10">
    <location>
        <begin position="108"/>
        <end position="112"/>
    </location>
    <ligand>
        <name>ATP</name>
        <dbReference type="ChEBI" id="CHEBI:30616"/>
    </ligand>
</feature>
<comment type="similarity">
    <text evidence="10">Belongs to the DisA family.</text>
</comment>
<dbReference type="HAMAP" id="MF_01438">
    <property type="entry name" value="DisA"/>
    <property type="match status" value="1"/>
</dbReference>
<evidence type="ECO:0000256" key="6">
    <source>
        <dbReference type="ARBA" id="ARBA00022840"/>
    </source>
</evidence>
<dbReference type="GO" id="GO:0003677">
    <property type="term" value="F:DNA binding"/>
    <property type="evidence" value="ECO:0007669"/>
    <property type="project" value="UniProtKB-UniRule"/>
</dbReference>
<evidence type="ECO:0000259" key="11">
    <source>
        <dbReference type="PROSITE" id="PS51794"/>
    </source>
</evidence>
<feature type="domain" description="DAC" evidence="11">
    <location>
        <begin position="10"/>
        <end position="148"/>
    </location>
</feature>
<evidence type="ECO:0000256" key="10">
    <source>
        <dbReference type="HAMAP-Rule" id="MF_01438"/>
    </source>
</evidence>
<dbReference type="GO" id="GO:0005524">
    <property type="term" value="F:ATP binding"/>
    <property type="evidence" value="ECO:0007669"/>
    <property type="project" value="UniProtKB-UniRule"/>
</dbReference>
<evidence type="ECO:0000313" key="13">
    <source>
        <dbReference type="Proteomes" id="UP000031928"/>
    </source>
</evidence>
<dbReference type="GO" id="GO:0106408">
    <property type="term" value="F:diadenylate cyclase activity"/>
    <property type="evidence" value="ECO:0007669"/>
    <property type="project" value="UniProtKB-EC"/>
</dbReference>
<comment type="function">
    <text evidence="10">Participates in a DNA-damage check-point. DisA forms globular foci that rapidly scan along the chromosomes searching for lesions.</text>
</comment>
<dbReference type="InterPro" id="IPR010994">
    <property type="entry name" value="RuvA_2-like"/>
</dbReference>
<dbReference type="PROSITE" id="PS51794">
    <property type="entry name" value="DAC"/>
    <property type="match status" value="1"/>
</dbReference>
<evidence type="ECO:0000256" key="1">
    <source>
        <dbReference type="ARBA" id="ARBA00000877"/>
    </source>
</evidence>
<evidence type="ECO:0000256" key="2">
    <source>
        <dbReference type="ARBA" id="ARBA00022679"/>
    </source>
</evidence>
<dbReference type="EMBL" id="CP007790">
    <property type="protein sequence ID" value="AJK69740.1"/>
    <property type="molecule type" value="Genomic_DNA"/>
</dbReference>
<dbReference type="RefSeq" id="WP_042622116.1">
    <property type="nucleotide sequence ID" value="NZ_CP007790.1"/>
</dbReference>
<protein>
    <recommendedName>
        <fullName evidence="10">DNA integrity scanning protein DisA</fullName>
    </recommendedName>
    <alternativeName>
        <fullName evidence="10">Cyclic di-AMP synthase</fullName>
        <shortName evidence="10">c-di-AMP synthase</shortName>
    </alternativeName>
    <alternativeName>
        <fullName evidence="10">Diadenylate cyclase</fullName>
        <ecNumber evidence="10">2.7.7.85</ecNumber>
    </alternativeName>
</protein>
<dbReference type="InterPro" id="IPR050338">
    <property type="entry name" value="DisA"/>
</dbReference>
<dbReference type="InterPro" id="IPR003390">
    <property type="entry name" value="DNA_integrity_scan_DisA_N"/>
</dbReference>
<dbReference type="EC" id="2.7.7.85" evidence="10"/>
<sequence>MTALPSSPAPATLRETLQHLAPGTELRDGLDRIVRGRTGALIVIGDGPEVIDLYDGGIEFDVPFAPTRLRELCKMDGAVILSDDASRIRRANVQVVPSPSFSTSESGTRHRSAERTALQSGRPVIAVSQSMNVITLYVEGQRYVLDSPATILTRANQALGTLERYRSRLDHANQRLFVSEVNNYATVADVVAVMQRELLVKRVGIELDQNVLELGTDGRQLNLQLTELRGDNDRQIDLLIRDYLVAEGPPSDEDVREATLALDALADADLLKPANVARILGLPATEESLTQWIVPRGYRVLSRVPRVQMFLKHKIITALGDVKALLAATEEELAEIDNVGSLWARHVHEGLTRLN</sequence>
<dbReference type="KEGG" id="cmq:B840_10840"/>
<keyword evidence="7 10" id="KW-0460">Magnesium</keyword>
<keyword evidence="4 10" id="KW-0547">Nucleotide-binding</keyword>
<dbReference type="InterPro" id="IPR036888">
    <property type="entry name" value="DNA_integrity_DisA_N_sf"/>
</dbReference>